<dbReference type="InterPro" id="IPR000757">
    <property type="entry name" value="Beta-glucanase-like"/>
</dbReference>
<dbReference type="EMBL" id="JAGSPD010000001">
    <property type="protein sequence ID" value="MBV7267670.1"/>
    <property type="molecule type" value="Genomic_DNA"/>
</dbReference>
<dbReference type="GO" id="GO:0005975">
    <property type="term" value="P:carbohydrate metabolic process"/>
    <property type="evidence" value="ECO:0007669"/>
    <property type="project" value="InterPro"/>
</dbReference>
<dbReference type="Pfam" id="PF18962">
    <property type="entry name" value="Por_Secre_tail"/>
    <property type="match status" value="1"/>
</dbReference>
<feature type="domain" description="GH16" evidence="3">
    <location>
        <begin position="146"/>
        <end position="416"/>
    </location>
</feature>
<protein>
    <submittedName>
        <fullName evidence="4">Family 16 glycosylhydrolase</fullName>
    </submittedName>
</protein>
<dbReference type="Proteomes" id="UP001138894">
    <property type="component" value="Unassembled WGS sequence"/>
</dbReference>
<evidence type="ECO:0000313" key="4">
    <source>
        <dbReference type="EMBL" id="MBV7267670.1"/>
    </source>
</evidence>
<evidence type="ECO:0000256" key="2">
    <source>
        <dbReference type="ARBA" id="ARBA00022729"/>
    </source>
</evidence>
<evidence type="ECO:0000256" key="1">
    <source>
        <dbReference type="ARBA" id="ARBA00006865"/>
    </source>
</evidence>
<dbReference type="GO" id="GO:0004553">
    <property type="term" value="F:hydrolase activity, hydrolyzing O-glycosyl compounds"/>
    <property type="evidence" value="ECO:0007669"/>
    <property type="project" value="InterPro"/>
</dbReference>
<sequence>MPIDFSESSDNFATFGNSGFSFNTNPEDGSDDVGQFFNDGSDIWQGFYINLFSPIDLDETQIITLSFYQFDPNSHTITVKLENGINPDVEVVQSNSGLGWTNGIVFDFSNATLSGTTTSINATETYSRLTIFIDGGADTNGTYLIDDISDGSVPIDLNELDIVYNDLVWADEFDGNGAVDFNKWFHQTQLPAGGNWFNGEEQHYTNRIENTFVDSGLLNIVAIKELFTDQGETKQYTSARLNSKFAFTYGRVDVRAKLPAGDGTWPAIWTLGKNVNEAGAYWQTQGFGTTSWPACGEIDIMEHGLGATNHVSSALHTPSSFGNTVNTQSYVLNDVANEFHVYSMNWSPNQITFMIDGVGYYTYNPSVKNADTWPFDEDQYLLLNIAMGGVSGVIDPNFTQSSMVIDYVRIYQNTGLSVGDVFENKFSVYPNPASSVINIVSEESFERVELYSAMGQLILSKDNNTTKLNVEGLNSGVYILKMFSKGKSATKNILID</sequence>
<keyword evidence="5" id="KW-1185">Reference proteome</keyword>
<dbReference type="CDD" id="cd08023">
    <property type="entry name" value="GH16_laminarinase_like"/>
    <property type="match status" value="1"/>
</dbReference>
<organism evidence="4 5">
    <name type="scientific">Winogradskyella luteola</name>
    <dbReference type="NCBI Taxonomy" id="2828330"/>
    <lineage>
        <taxon>Bacteria</taxon>
        <taxon>Pseudomonadati</taxon>
        <taxon>Bacteroidota</taxon>
        <taxon>Flavobacteriia</taxon>
        <taxon>Flavobacteriales</taxon>
        <taxon>Flavobacteriaceae</taxon>
        <taxon>Winogradskyella</taxon>
    </lineage>
</organism>
<accession>A0A9X1JLS6</accession>
<reference evidence="4" key="1">
    <citation type="submission" date="2021-04" db="EMBL/GenBank/DDBJ databases">
        <authorList>
            <person name="Pira H."/>
            <person name="Risdian C."/>
            <person name="Wink J."/>
        </authorList>
    </citation>
    <scope>NUCLEOTIDE SEQUENCE</scope>
    <source>
        <strain evidence="4">WHY3</strain>
    </source>
</reference>
<evidence type="ECO:0000313" key="5">
    <source>
        <dbReference type="Proteomes" id="UP001138894"/>
    </source>
</evidence>
<dbReference type="PANTHER" id="PTHR10963">
    <property type="entry name" value="GLYCOSYL HYDROLASE-RELATED"/>
    <property type="match status" value="1"/>
</dbReference>
<dbReference type="InterPro" id="IPR026444">
    <property type="entry name" value="Secre_tail"/>
</dbReference>
<proteinExistence type="inferred from homology"/>
<evidence type="ECO:0000259" key="3">
    <source>
        <dbReference type="PROSITE" id="PS51762"/>
    </source>
</evidence>
<gene>
    <name evidence="4" type="ORF">KCG49_00520</name>
</gene>
<dbReference type="PROSITE" id="PS51762">
    <property type="entry name" value="GH16_2"/>
    <property type="match status" value="1"/>
</dbReference>
<comment type="similarity">
    <text evidence="1">Belongs to the glycosyl hydrolase 16 family.</text>
</comment>
<dbReference type="InterPro" id="IPR050546">
    <property type="entry name" value="Glycosyl_Hydrlase_16"/>
</dbReference>
<dbReference type="AlphaFoldDB" id="A0A9X1JLS6"/>
<keyword evidence="2" id="KW-0732">Signal</keyword>
<dbReference type="PANTHER" id="PTHR10963:SF55">
    <property type="entry name" value="GLYCOSIDE HYDROLASE FAMILY 16 PROTEIN"/>
    <property type="match status" value="1"/>
</dbReference>
<comment type="caution">
    <text evidence="4">The sequence shown here is derived from an EMBL/GenBank/DDBJ whole genome shotgun (WGS) entry which is preliminary data.</text>
</comment>
<dbReference type="NCBIfam" id="TIGR04183">
    <property type="entry name" value="Por_Secre_tail"/>
    <property type="match status" value="1"/>
</dbReference>
<dbReference type="Pfam" id="PF00722">
    <property type="entry name" value="Glyco_hydro_16"/>
    <property type="match status" value="1"/>
</dbReference>
<name>A0A9X1JLS6_9FLAO</name>